<evidence type="ECO:0000256" key="2">
    <source>
        <dbReference type="ARBA" id="ARBA00022801"/>
    </source>
</evidence>
<dbReference type="GO" id="GO:0047617">
    <property type="term" value="F:fatty acyl-CoA hydrolase activity"/>
    <property type="evidence" value="ECO:0007669"/>
    <property type="project" value="TreeGrafter"/>
</dbReference>
<dbReference type="Gene3D" id="3.10.129.10">
    <property type="entry name" value="Hotdog Thioesterase"/>
    <property type="match status" value="1"/>
</dbReference>
<dbReference type="SUPFAM" id="SSF54637">
    <property type="entry name" value="Thioesterase/thiol ester dehydrase-isomerase"/>
    <property type="match status" value="1"/>
</dbReference>
<dbReference type="InterPro" id="IPR006684">
    <property type="entry name" value="YbgC/YbaW"/>
</dbReference>
<comment type="similarity">
    <text evidence="1">Belongs to the 4-hydroxybenzoyl-CoA thioesterase family.</text>
</comment>
<dbReference type="Pfam" id="PF13279">
    <property type="entry name" value="4HBT_2"/>
    <property type="match status" value="1"/>
</dbReference>
<dbReference type="NCBIfam" id="TIGR02799">
    <property type="entry name" value="thio_ybgC"/>
    <property type="match status" value="1"/>
</dbReference>
<keyword evidence="2" id="KW-0378">Hydrolase</keyword>
<dbReference type="InterPro" id="IPR029069">
    <property type="entry name" value="HotDog_dom_sf"/>
</dbReference>
<dbReference type="InterPro" id="IPR014166">
    <property type="entry name" value="Tol-Pal_acyl-CoA_thioesterase"/>
</dbReference>
<dbReference type="AlphaFoldDB" id="A0A8B2U1T6"/>
<evidence type="ECO:0000313" key="3">
    <source>
        <dbReference type="EMBL" id="RDE71630.1"/>
    </source>
</evidence>
<dbReference type="Proteomes" id="UP000253998">
    <property type="component" value="Unassembled WGS sequence"/>
</dbReference>
<dbReference type="InterPro" id="IPR008272">
    <property type="entry name" value="HB-CoA_thioesterase_AS"/>
</dbReference>
<dbReference type="InterPro" id="IPR050563">
    <property type="entry name" value="4-hydroxybenzoyl-CoA_TE"/>
</dbReference>
<name>A0A8B2U1T6_9PAST</name>
<sequence length="134" mass="15406">MEQNVFHYSARVYYEDTDAGGVVYHARYLHFFERARTEYLRTFNFSQQELLVENKGAFVVKSMNIDYCFPAKLDDLLQVETLVTEIKGASIIFSQIIKRNELTLCRATVKVAYVDLGKMKPVAIPSQIKATLVN</sequence>
<accession>A0A8B2U1T6</accession>
<dbReference type="PIRSF" id="PIRSF003230">
    <property type="entry name" value="YbgC"/>
    <property type="match status" value="1"/>
</dbReference>
<evidence type="ECO:0000313" key="4">
    <source>
        <dbReference type="Proteomes" id="UP000253998"/>
    </source>
</evidence>
<proteinExistence type="inferred from homology"/>
<dbReference type="NCBIfam" id="TIGR00051">
    <property type="entry name" value="YbgC/FadM family acyl-CoA thioesterase"/>
    <property type="match status" value="1"/>
</dbReference>
<dbReference type="EMBL" id="QEPM01000002">
    <property type="protein sequence ID" value="RDE71630.1"/>
    <property type="molecule type" value="Genomic_DNA"/>
</dbReference>
<dbReference type="RefSeq" id="WP_111295131.1">
    <property type="nucleotide sequence ID" value="NZ_JBQMXW010000003.1"/>
</dbReference>
<dbReference type="PANTHER" id="PTHR31793:SF37">
    <property type="entry name" value="ACYL-COA THIOESTER HYDROLASE YBGC"/>
    <property type="match status" value="1"/>
</dbReference>
<reference evidence="3 4" key="1">
    <citation type="submission" date="2018-05" db="EMBL/GenBank/DDBJ databases">
        <title>Draft Genome Sequences for a Diverse set of 7 Haemophilus Species.</title>
        <authorList>
            <person name="Nichols M."/>
            <person name="Topaz N."/>
            <person name="Wang X."/>
            <person name="Wang X."/>
            <person name="Boxrud D."/>
        </authorList>
    </citation>
    <scope>NUCLEOTIDE SEQUENCE [LARGE SCALE GENOMIC DNA]</scope>
    <source>
        <strain evidence="3 4">C2001002503</strain>
    </source>
</reference>
<gene>
    <name evidence="3" type="primary">ybgC</name>
    <name evidence="3" type="ORF">DPV83_03425</name>
</gene>
<comment type="caution">
    <text evidence="3">The sequence shown here is derived from an EMBL/GenBank/DDBJ whole genome shotgun (WGS) entry which is preliminary data.</text>
</comment>
<dbReference type="PANTHER" id="PTHR31793">
    <property type="entry name" value="4-HYDROXYBENZOYL-COA THIOESTERASE FAMILY MEMBER"/>
    <property type="match status" value="1"/>
</dbReference>
<dbReference type="PROSITE" id="PS01328">
    <property type="entry name" value="4HBCOA_THIOESTERASE"/>
    <property type="match status" value="1"/>
</dbReference>
<organism evidence="3 4">
    <name type="scientific">Aggregatibacter segnis</name>
    <dbReference type="NCBI Taxonomy" id="739"/>
    <lineage>
        <taxon>Bacteria</taxon>
        <taxon>Pseudomonadati</taxon>
        <taxon>Pseudomonadota</taxon>
        <taxon>Gammaproteobacteria</taxon>
        <taxon>Pasteurellales</taxon>
        <taxon>Pasteurellaceae</taxon>
        <taxon>Aggregatibacter</taxon>
    </lineage>
</organism>
<evidence type="ECO:0000256" key="1">
    <source>
        <dbReference type="ARBA" id="ARBA00005953"/>
    </source>
</evidence>
<dbReference type="CDD" id="cd00586">
    <property type="entry name" value="4HBT"/>
    <property type="match status" value="1"/>
</dbReference>
<protein>
    <submittedName>
        <fullName evidence="3">Tol-pal system-associated acyl-CoA thioesterase</fullName>
    </submittedName>
</protein>
<dbReference type="FunFam" id="3.10.129.10:FF:000004">
    <property type="entry name" value="Tol-pal system-associated acyl-CoA thioesterase"/>
    <property type="match status" value="1"/>
</dbReference>